<dbReference type="InterPro" id="IPR036188">
    <property type="entry name" value="FAD/NAD-bd_sf"/>
</dbReference>
<feature type="domain" description="FAD dependent oxidoreductase" evidence="1">
    <location>
        <begin position="36"/>
        <end position="404"/>
    </location>
</feature>
<sequence length="468" mass="50202">MSEHRDTSFWFDSLARSGADDLAPRPPLMGDVSTGVCIVGGGLTGLWTAYYLKKADPTLSITVLEKHIAGHGASGRNGGWCSALFPKSTSGLRRLYGDDAARDLRSAMTDTVDEVGRVSAEEGIDCDFVKGGTLTFARDTVQRSAAVEEVDAARAFGVDPLELVTPSTHDDARARALAATSSLAAGFDPSCARLHPAKLVRGLARVVEALGVVIAEQTEAVEWAPHQVLYSGAGGEGLVECDQVVLALEGYGARLPGIGRRIMPLYSLMIATEPLPAELWDELGIEHGTTFSDYRHLLVYGQRTADDRIAFGGRGARYHWGSSIRPGHDREERVFTHLERTLFDLFPAARGTAISHRWGGPLGVPRDWHATASYNPRTQVAYAGGYVGDGLSTTNLAGRTLADLITGRSTALTRLPWVNHLSPKWEPEPLRFVGANLGLVGTSAADVEESVTGRRSITARLLAPLTGH</sequence>
<dbReference type="SUPFAM" id="SSF51905">
    <property type="entry name" value="FAD/NAD(P)-binding domain"/>
    <property type="match status" value="1"/>
</dbReference>
<proteinExistence type="predicted"/>
<evidence type="ECO:0000313" key="2">
    <source>
        <dbReference type="EMBL" id="MCS5726405.1"/>
    </source>
</evidence>
<dbReference type="PANTHER" id="PTHR13847:SF285">
    <property type="entry name" value="FAD DEPENDENT OXIDOREDUCTASE DOMAIN-CONTAINING PROTEIN"/>
    <property type="match status" value="1"/>
</dbReference>
<dbReference type="PANTHER" id="PTHR13847">
    <property type="entry name" value="SARCOSINE DEHYDROGENASE-RELATED"/>
    <property type="match status" value="1"/>
</dbReference>
<name>A0AA41XHJ8_9MICO</name>
<dbReference type="GO" id="GO:0005737">
    <property type="term" value="C:cytoplasm"/>
    <property type="evidence" value="ECO:0007669"/>
    <property type="project" value="TreeGrafter"/>
</dbReference>
<accession>A0AA41XHJ8</accession>
<keyword evidence="3" id="KW-1185">Reference proteome</keyword>
<dbReference type="Pfam" id="PF01266">
    <property type="entry name" value="DAO"/>
    <property type="match status" value="1"/>
</dbReference>
<comment type="caution">
    <text evidence="2">The sequence shown here is derived from an EMBL/GenBank/DDBJ whole genome shotgun (WGS) entry which is preliminary data.</text>
</comment>
<dbReference type="AlphaFoldDB" id="A0AA41XHJ8"/>
<evidence type="ECO:0000259" key="1">
    <source>
        <dbReference type="Pfam" id="PF01266"/>
    </source>
</evidence>
<organism evidence="2 3">
    <name type="scientific">Herbiconiux oxytropis</name>
    <dbReference type="NCBI Taxonomy" id="2970915"/>
    <lineage>
        <taxon>Bacteria</taxon>
        <taxon>Bacillati</taxon>
        <taxon>Actinomycetota</taxon>
        <taxon>Actinomycetes</taxon>
        <taxon>Micrococcales</taxon>
        <taxon>Microbacteriaceae</taxon>
        <taxon>Herbiconiux</taxon>
    </lineage>
</organism>
<dbReference type="Gene3D" id="3.50.50.60">
    <property type="entry name" value="FAD/NAD(P)-binding domain"/>
    <property type="match status" value="1"/>
</dbReference>
<dbReference type="RefSeq" id="WP_259528518.1">
    <property type="nucleotide sequence ID" value="NZ_JANLCK010000005.1"/>
</dbReference>
<dbReference type="Proteomes" id="UP001165587">
    <property type="component" value="Unassembled WGS sequence"/>
</dbReference>
<gene>
    <name evidence="2" type="ORF">N1028_10930</name>
</gene>
<dbReference type="Gene3D" id="3.30.9.10">
    <property type="entry name" value="D-Amino Acid Oxidase, subunit A, domain 2"/>
    <property type="match status" value="1"/>
</dbReference>
<reference evidence="2" key="1">
    <citation type="submission" date="2022-08" db="EMBL/GenBank/DDBJ databases">
        <authorList>
            <person name="Deng Y."/>
            <person name="Han X.-F."/>
            <person name="Zhang Y.-Q."/>
        </authorList>
    </citation>
    <scope>NUCLEOTIDE SEQUENCE</scope>
    <source>
        <strain evidence="2">CPCC 203407</strain>
    </source>
</reference>
<dbReference type="EMBL" id="JANLCK010000005">
    <property type="protein sequence ID" value="MCS5726405.1"/>
    <property type="molecule type" value="Genomic_DNA"/>
</dbReference>
<dbReference type="InterPro" id="IPR006076">
    <property type="entry name" value="FAD-dep_OxRdtase"/>
</dbReference>
<evidence type="ECO:0000313" key="3">
    <source>
        <dbReference type="Proteomes" id="UP001165587"/>
    </source>
</evidence>
<protein>
    <submittedName>
        <fullName evidence="2">FAD-binding oxidoreductase</fullName>
    </submittedName>
</protein>